<dbReference type="AlphaFoldDB" id="A0A953I8P9"/>
<protein>
    <recommendedName>
        <fullName evidence="6">Thioredoxin</fullName>
    </recommendedName>
</protein>
<feature type="domain" description="Thioredoxin" evidence="9">
    <location>
        <begin position="1"/>
        <end position="106"/>
    </location>
</feature>
<dbReference type="OMA" id="CQALMPD"/>
<feature type="site" description="Contributes to redox potential value" evidence="7">
    <location>
        <position position="31"/>
    </location>
</feature>
<evidence type="ECO:0000256" key="2">
    <source>
        <dbReference type="ARBA" id="ARBA00022448"/>
    </source>
</evidence>
<dbReference type="InterPro" id="IPR013766">
    <property type="entry name" value="Thioredoxin_domain"/>
</dbReference>
<reference evidence="10" key="1">
    <citation type="submission" date="2017-11" db="EMBL/GenBank/DDBJ databases">
        <title>Three new genomes from thermophilic consortium.</title>
        <authorList>
            <person name="Quaggio R."/>
            <person name="Amgarten D."/>
            <person name="Setubal J.C."/>
        </authorList>
    </citation>
    <scope>NUCLEOTIDE SEQUENCE</scope>
    <source>
        <strain evidence="10">ZCTH01-B2</strain>
    </source>
</reference>
<feature type="active site" description="Nucleophile" evidence="7">
    <location>
        <position position="32"/>
    </location>
</feature>
<organism evidence="10 11">
    <name type="scientific">Symbiobacterium thermophilum</name>
    <dbReference type="NCBI Taxonomy" id="2734"/>
    <lineage>
        <taxon>Bacteria</taxon>
        <taxon>Bacillati</taxon>
        <taxon>Bacillota</taxon>
        <taxon>Clostridia</taxon>
        <taxon>Eubacteriales</taxon>
        <taxon>Symbiobacteriaceae</taxon>
        <taxon>Symbiobacterium</taxon>
    </lineage>
</organism>
<evidence type="ECO:0000256" key="8">
    <source>
        <dbReference type="PIRSR" id="PIRSR000077-4"/>
    </source>
</evidence>
<evidence type="ECO:0000256" key="1">
    <source>
        <dbReference type="ARBA" id="ARBA00008987"/>
    </source>
</evidence>
<dbReference type="NCBIfam" id="NF047697">
    <property type="entry name" value="ThioredTrxAClost"/>
    <property type="match status" value="1"/>
</dbReference>
<keyword evidence="3" id="KW-0249">Electron transport</keyword>
<proteinExistence type="inferred from homology"/>
<name>A0A953I8P9_SYMTR</name>
<dbReference type="Pfam" id="PF00085">
    <property type="entry name" value="Thioredoxin"/>
    <property type="match status" value="1"/>
</dbReference>
<dbReference type="PROSITE" id="PS51352">
    <property type="entry name" value="THIOREDOXIN_2"/>
    <property type="match status" value="1"/>
</dbReference>
<comment type="similarity">
    <text evidence="1 6">Belongs to the thioredoxin family.</text>
</comment>
<dbReference type="InterPro" id="IPR036249">
    <property type="entry name" value="Thioredoxin-like_sf"/>
</dbReference>
<gene>
    <name evidence="10" type="ORF">CWE10_01200</name>
</gene>
<keyword evidence="4 8" id="KW-1015">Disulfide bond</keyword>
<evidence type="ECO:0000256" key="4">
    <source>
        <dbReference type="ARBA" id="ARBA00023157"/>
    </source>
</evidence>
<feature type="site" description="Contributes to redox potential value" evidence="7">
    <location>
        <position position="30"/>
    </location>
</feature>
<evidence type="ECO:0000256" key="6">
    <source>
        <dbReference type="PIRNR" id="PIRNR000077"/>
    </source>
</evidence>
<dbReference type="PANTHER" id="PTHR45663:SF11">
    <property type="entry name" value="GEO12009P1"/>
    <property type="match status" value="1"/>
</dbReference>
<feature type="active site" description="Nucleophile" evidence="7">
    <location>
        <position position="29"/>
    </location>
</feature>
<evidence type="ECO:0000259" key="9">
    <source>
        <dbReference type="PROSITE" id="PS51352"/>
    </source>
</evidence>
<dbReference type="EMBL" id="PIUK01000004">
    <property type="protein sequence ID" value="MBY6274824.1"/>
    <property type="molecule type" value="Genomic_DNA"/>
</dbReference>
<evidence type="ECO:0000313" key="10">
    <source>
        <dbReference type="EMBL" id="MBY6274824.1"/>
    </source>
</evidence>
<dbReference type="GO" id="GO:0015035">
    <property type="term" value="F:protein-disulfide reductase activity"/>
    <property type="evidence" value="ECO:0007669"/>
    <property type="project" value="InterPro"/>
</dbReference>
<dbReference type="CDD" id="cd02947">
    <property type="entry name" value="TRX_family"/>
    <property type="match status" value="1"/>
</dbReference>
<dbReference type="GO" id="GO:0005829">
    <property type="term" value="C:cytosol"/>
    <property type="evidence" value="ECO:0007669"/>
    <property type="project" value="TreeGrafter"/>
</dbReference>
<dbReference type="PANTHER" id="PTHR45663">
    <property type="entry name" value="GEO12009P1"/>
    <property type="match status" value="1"/>
</dbReference>
<keyword evidence="2" id="KW-0813">Transport</keyword>
<feature type="disulfide bond" description="Redox-active" evidence="8">
    <location>
        <begin position="29"/>
        <end position="32"/>
    </location>
</feature>
<accession>A0A953I8P9</accession>
<dbReference type="PIRSF" id="PIRSF000077">
    <property type="entry name" value="Thioredoxin"/>
    <property type="match status" value="1"/>
</dbReference>
<sequence>MLEVNKENFEQEVLQASGPVVVDWWSPKCDPCMELLPEVERLAETYGDRVKFCKVNVLENRRLAISQRVLGLPTFLFFRDGEKVAELAGPEACTAEAIEAELQRLV</sequence>
<comment type="caution">
    <text evidence="10">The sequence shown here is derived from an EMBL/GenBank/DDBJ whole genome shotgun (WGS) entry which is preliminary data.</text>
</comment>
<dbReference type="RefSeq" id="WP_011196988.1">
    <property type="nucleotide sequence ID" value="NZ_JACSIR010000044.1"/>
</dbReference>
<evidence type="ECO:0000256" key="3">
    <source>
        <dbReference type="ARBA" id="ARBA00022982"/>
    </source>
</evidence>
<dbReference type="GO" id="GO:0045454">
    <property type="term" value="P:cell redox homeostasis"/>
    <property type="evidence" value="ECO:0007669"/>
    <property type="project" value="TreeGrafter"/>
</dbReference>
<dbReference type="Proteomes" id="UP000732377">
    <property type="component" value="Unassembled WGS sequence"/>
</dbReference>
<feature type="site" description="Deprotonates C-terminal active site Cys" evidence="7">
    <location>
        <position position="23"/>
    </location>
</feature>
<dbReference type="Gene3D" id="3.40.30.10">
    <property type="entry name" value="Glutaredoxin"/>
    <property type="match status" value="1"/>
</dbReference>
<dbReference type="SUPFAM" id="SSF52833">
    <property type="entry name" value="Thioredoxin-like"/>
    <property type="match status" value="1"/>
</dbReference>
<dbReference type="InterPro" id="IPR005746">
    <property type="entry name" value="Thioredoxin"/>
</dbReference>
<evidence type="ECO:0000313" key="11">
    <source>
        <dbReference type="Proteomes" id="UP000732377"/>
    </source>
</evidence>
<evidence type="ECO:0000256" key="7">
    <source>
        <dbReference type="PIRSR" id="PIRSR000077-1"/>
    </source>
</evidence>
<evidence type="ECO:0000256" key="5">
    <source>
        <dbReference type="ARBA" id="ARBA00023284"/>
    </source>
</evidence>
<keyword evidence="5 8" id="KW-0676">Redox-active center</keyword>